<dbReference type="Proteomes" id="UP000720344">
    <property type="component" value="Unassembled WGS sequence"/>
</dbReference>
<accession>A0ABX0WI87</accession>
<dbReference type="InterPro" id="IPR052572">
    <property type="entry name" value="UPF0153_domain"/>
</dbReference>
<protein>
    <submittedName>
        <fullName evidence="1">YkgJ family cysteine cluster protein</fullName>
    </submittedName>
</protein>
<gene>
    <name evidence="1" type="ORF">HCX48_09370</name>
</gene>
<keyword evidence="2" id="KW-1185">Reference proteome</keyword>
<evidence type="ECO:0000313" key="2">
    <source>
        <dbReference type="Proteomes" id="UP000720344"/>
    </source>
</evidence>
<comment type="caution">
    <text evidence="1">The sequence shown here is derived from an EMBL/GenBank/DDBJ whole genome shotgun (WGS) entry which is preliminary data.</text>
</comment>
<reference evidence="2" key="1">
    <citation type="submission" date="2020-03" db="EMBL/GenBank/DDBJ databases">
        <title>Whole-genome sequence of the purple nonsulfur bacterium Rhodocyclus tenuis DSM112.</title>
        <authorList>
            <person name="Kyndt J.A."/>
            <person name="Meyer T.E."/>
        </authorList>
    </citation>
    <scope>NUCLEOTIDE SEQUENCE [LARGE SCALE GENOMIC DNA]</scope>
    <source>
        <strain evidence="2">DSM 112</strain>
    </source>
</reference>
<evidence type="ECO:0000313" key="1">
    <source>
        <dbReference type="EMBL" id="NJA89429.1"/>
    </source>
</evidence>
<organism evidence="1 2">
    <name type="scientific">Rhodocyclus gracilis</name>
    <dbReference type="NCBI Taxonomy" id="2929842"/>
    <lineage>
        <taxon>Bacteria</taxon>
        <taxon>Pseudomonadati</taxon>
        <taxon>Pseudomonadota</taxon>
        <taxon>Betaproteobacteria</taxon>
        <taxon>Rhodocyclales</taxon>
        <taxon>Rhodocyclaceae</taxon>
        <taxon>Rhodocyclus</taxon>
    </lineage>
</organism>
<dbReference type="PANTHER" id="PTHR36931:SF1">
    <property type="entry name" value="UPF0153 PROTEIN YEIW"/>
    <property type="match status" value="1"/>
</dbReference>
<dbReference type="EMBL" id="JAATWB010000005">
    <property type="protein sequence ID" value="NJA89429.1"/>
    <property type="molecule type" value="Genomic_DNA"/>
</dbReference>
<proteinExistence type="predicted"/>
<name>A0ABX0WI87_9RHOO</name>
<dbReference type="PANTHER" id="PTHR36931">
    <property type="entry name" value="UPF0153 PROTEIN YEIW"/>
    <property type="match status" value="1"/>
</dbReference>
<sequence length="86" mass="8815">MDCRPACAACCIAPSIATPMSGHPAGKAAGAPCANLTADLRCGLWQRPERPACCGGLQASEEMCGADRDAALSYLAHLERITAPLS</sequence>